<evidence type="ECO:0000313" key="1">
    <source>
        <dbReference type="EMBL" id="MCK7593465.1"/>
    </source>
</evidence>
<evidence type="ECO:0000313" key="2">
    <source>
        <dbReference type="Proteomes" id="UP001431449"/>
    </source>
</evidence>
<protein>
    <recommendedName>
        <fullName evidence="3">SnoaL-like domain-containing protein</fullName>
    </recommendedName>
</protein>
<comment type="caution">
    <text evidence="1">The sequence shown here is derived from an EMBL/GenBank/DDBJ whole genome shotgun (WGS) entry which is preliminary data.</text>
</comment>
<gene>
    <name evidence="1" type="ORF">M0G41_07270</name>
</gene>
<proteinExistence type="predicted"/>
<dbReference type="Gene3D" id="3.10.450.50">
    <property type="match status" value="1"/>
</dbReference>
<dbReference type="EMBL" id="JALNMH010000005">
    <property type="protein sequence ID" value="MCK7593465.1"/>
    <property type="molecule type" value="Genomic_DNA"/>
</dbReference>
<evidence type="ECO:0008006" key="3">
    <source>
        <dbReference type="Google" id="ProtNLM"/>
    </source>
</evidence>
<accession>A0ABT0GFZ9</accession>
<dbReference type="RefSeq" id="WP_248207044.1">
    <property type="nucleotide sequence ID" value="NZ_JALNMH010000005.1"/>
</dbReference>
<dbReference type="SUPFAM" id="SSF54427">
    <property type="entry name" value="NTF2-like"/>
    <property type="match status" value="1"/>
</dbReference>
<keyword evidence="2" id="KW-1185">Reference proteome</keyword>
<sequence length="147" mass="16829">MHPDDAIRALVTELYAIVSGPGDQPRDWARQAELFMPGARMIRTVLDAEGRPQPEFIQVEDYAANFERKLAGRPFYEVETHSIIERFGCIAHVFSTYEAFADEARTEFLKRGINSIQLYDDGSGWRVAAMVWDDERPGLSMPERYRG</sequence>
<organism evidence="1 2">
    <name type="scientific">Pseudomarimonas salicorniae</name>
    <dbReference type="NCBI Taxonomy" id="2933270"/>
    <lineage>
        <taxon>Bacteria</taxon>
        <taxon>Pseudomonadati</taxon>
        <taxon>Pseudomonadota</taxon>
        <taxon>Gammaproteobacteria</taxon>
        <taxon>Lysobacterales</taxon>
        <taxon>Lysobacteraceae</taxon>
        <taxon>Pseudomarimonas</taxon>
    </lineage>
</organism>
<dbReference type="Proteomes" id="UP001431449">
    <property type="component" value="Unassembled WGS sequence"/>
</dbReference>
<reference evidence="1" key="1">
    <citation type="submission" date="2022-04" db="EMBL/GenBank/DDBJ databases">
        <title>Lysobacter sp. CAU 1642 isolated from sea sand.</title>
        <authorList>
            <person name="Kim W."/>
        </authorList>
    </citation>
    <scope>NUCLEOTIDE SEQUENCE</scope>
    <source>
        <strain evidence="1">CAU 1642</strain>
    </source>
</reference>
<dbReference type="InterPro" id="IPR032710">
    <property type="entry name" value="NTF2-like_dom_sf"/>
</dbReference>
<name>A0ABT0GFZ9_9GAMM</name>